<dbReference type="PATRIC" id="fig|1278076.4.peg.4903"/>
<evidence type="ECO:0000313" key="2">
    <source>
        <dbReference type="EMBL" id="EME53744.1"/>
    </source>
</evidence>
<feature type="compositionally biased region" description="Pro residues" evidence="1">
    <location>
        <begin position="104"/>
        <end position="113"/>
    </location>
</feature>
<evidence type="ECO:0000313" key="3">
    <source>
        <dbReference type="Proteomes" id="UP000011731"/>
    </source>
</evidence>
<evidence type="ECO:0000256" key="1">
    <source>
        <dbReference type="SAM" id="MobiDB-lite"/>
    </source>
</evidence>
<feature type="region of interest" description="Disordered" evidence="1">
    <location>
        <begin position="57"/>
        <end position="113"/>
    </location>
</feature>
<feature type="compositionally biased region" description="Basic residues" evidence="1">
    <location>
        <begin position="65"/>
        <end position="77"/>
    </location>
</feature>
<proteinExistence type="predicted"/>
<gene>
    <name evidence="2" type="ORF">G352_23931</name>
</gene>
<dbReference type="AlphaFoldDB" id="M2YZG3"/>
<accession>M2YZG3</accession>
<dbReference type="EMBL" id="AOEX01000093">
    <property type="protein sequence ID" value="EME53744.1"/>
    <property type="molecule type" value="Genomic_DNA"/>
</dbReference>
<keyword evidence="3" id="KW-1185">Reference proteome</keyword>
<dbReference type="Proteomes" id="UP000011731">
    <property type="component" value="Unassembled WGS sequence"/>
</dbReference>
<comment type="caution">
    <text evidence="2">The sequence shown here is derived from an EMBL/GenBank/DDBJ whole genome shotgun (WGS) entry which is preliminary data.</text>
</comment>
<protein>
    <submittedName>
        <fullName evidence="2">Uncharacterized protein</fullName>
    </submittedName>
</protein>
<reference evidence="2 3" key="1">
    <citation type="journal article" date="2013" name="Genome Announc.">
        <title>Draft Genome Sequence of Rhodococcus ruber Strain BKS 20-38.</title>
        <authorList>
            <person name="Bala M."/>
            <person name="Kumar S."/>
            <person name="Raghava G.P."/>
            <person name="Mayilraj S."/>
        </authorList>
    </citation>
    <scope>NUCLEOTIDE SEQUENCE [LARGE SCALE GENOMIC DNA]</scope>
    <source>
        <strain evidence="2 3">BKS 20-38</strain>
    </source>
</reference>
<name>M2YZG3_9NOCA</name>
<organism evidence="2 3">
    <name type="scientific">Rhodococcus ruber BKS 20-38</name>
    <dbReference type="NCBI Taxonomy" id="1278076"/>
    <lineage>
        <taxon>Bacteria</taxon>
        <taxon>Bacillati</taxon>
        <taxon>Actinomycetota</taxon>
        <taxon>Actinomycetes</taxon>
        <taxon>Mycobacteriales</taxon>
        <taxon>Nocardiaceae</taxon>
        <taxon>Rhodococcus</taxon>
    </lineage>
</organism>
<sequence length="113" mass="12065">MEVIVEDGFATVTPEPAERGRVLTALLAAVDEPSQIRTDTSGRRRAYVVLEQDARKAGLLDQRKPAVKKTAAKKAAPRKATERPDDVGEADTDTEAGTALTDTPNPPSTPAQQ</sequence>